<gene>
    <name evidence="6" type="ORF">EPD83_016070</name>
</gene>
<evidence type="ECO:0000256" key="2">
    <source>
        <dbReference type="ARBA" id="ARBA00023015"/>
    </source>
</evidence>
<organism evidence="6 7">
    <name type="scientific">Phycicoccus flavus</name>
    <dbReference type="NCBI Taxonomy" id="2502783"/>
    <lineage>
        <taxon>Bacteria</taxon>
        <taxon>Bacillati</taxon>
        <taxon>Actinomycetota</taxon>
        <taxon>Actinomycetes</taxon>
        <taxon>Micrococcales</taxon>
        <taxon>Intrasporangiaceae</taxon>
        <taxon>Phycicoccus</taxon>
    </lineage>
</organism>
<reference evidence="6" key="1">
    <citation type="submission" date="2020-03" db="EMBL/GenBank/DDBJ databases">
        <title>Phycicoccus flavus sp. nov., a novel endophytic actinobacterium isolated from branch of Kandelia candel.</title>
        <authorList>
            <person name="Tuo L."/>
        </authorList>
    </citation>
    <scope>NUCLEOTIDE SEQUENCE</scope>
    <source>
        <strain evidence="6">CMS6Z-2</strain>
    </source>
</reference>
<protein>
    <submittedName>
        <fullName evidence="6">LysR family transcriptional regulator</fullName>
    </submittedName>
</protein>
<dbReference type="PANTHER" id="PTHR30126:SF39">
    <property type="entry name" value="HTH-TYPE TRANSCRIPTIONAL REGULATOR CYSL"/>
    <property type="match status" value="1"/>
</dbReference>
<feature type="domain" description="HTH lysR-type" evidence="5">
    <location>
        <begin position="1"/>
        <end position="60"/>
    </location>
</feature>
<dbReference type="Pfam" id="PF03466">
    <property type="entry name" value="LysR_substrate"/>
    <property type="match status" value="1"/>
</dbReference>
<dbReference type="InterPro" id="IPR000847">
    <property type="entry name" value="LysR_HTH_N"/>
</dbReference>
<accession>A0A8T6R514</accession>
<dbReference type="InterPro" id="IPR036388">
    <property type="entry name" value="WH-like_DNA-bd_sf"/>
</dbReference>
<dbReference type="RefSeq" id="WP_165566849.1">
    <property type="nucleotide sequence ID" value="NZ_SAYU02000065.1"/>
</dbReference>
<dbReference type="PANTHER" id="PTHR30126">
    <property type="entry name" value="HTH-TYPE TRANSCRIPTIONAL REGULATOR"/>
    <property type="match status" value="1"/>
</dbReference>
<dbReference type="SUPFAM" id="SSF53850">
    <property type="entry name" value="Periplasmic binding protein-like II"/>
    <property type="match status" value="1"/>
</dbReference>
<dbReference type="Gene3D" id="3.40.190.290">
    <property type="match status" value="1"/>
</dbReference>
<evidence type="ECO:0000259" key="5">
    <source>
        <dbReference type="PROSITE" id="PS50931"/>
    </source>
</evidence>
<dbReference type="PROSITE" id="PS50931">
    <property type="entry name" value="HTH_LYSR"/>
    <property type="match status" value="1"/>
</dbReference>
<dbReference type="GO" id="GO:0000976">
    <property type="term" value="F:transcription cis-regulatory region binding"/>
    <property type="evidence" value="ECO:0007669"/>
    <property type="project" value="TreeGrafter"/>
</dbReference>
<dbReference type="EMBL" id="SAYU02000065">
    <property type="protein sequence ID" value="NHA69559.1"/>
    <property type="molecule type" value="Genomic_DNA"/>
</dbReference>
<keyword evidence="4" id="KW-0804">Transcription</keyword>
<comment type="caution">
    <text evidence="6">The sequence shown here is derived from an EMBL/GenBank/DDBJ whole genome shotgun (WGS) entry which is preliminary data.</text>
</comment>
<evidence type="ECO:0000256" key="4">
    <source>
        <dbReference type="ARBA" id="ARBA00023163"/>
    </source>
</evidence>
<keyword evidence="3" id="KW-0238">DNA-binding</keyword>
<comment type="similarity">
    <text evidence="1">Belongs to the LysR transcriptional regulatory family.</text>
</comment>
<keyword evidence="2" id="KW-0805">Transcription regulation</keyword>
<dbReference type="SUPFAM" id="SSF46785">
    <property type="entry name" value="Winged helix' DNA-binding domain"/>
    <property type="match status" value="1"/>
</dbReference>
<evidence type="ECO:0000256" key="1">
    <source>
        <dbReference type="ARBA" id="ARBA00009437"/>
    </source>
</evidence>
<sequence>MQPDLVNLRLLAEVARSGSIGAAGRTLAMTQQSASERIRALEADVGVALLARSPRGAVLTPAGRLVVEWSADLLERGDAFVAAVESLRAEKAQELRVHASLTIAETVLPGLLVRFRRTSSTRVTLHAANSAAVATAVRDGVADLGFVEGPVDRTGLSAADVGEDTLVLVAAPDDPWARRRTPVDAPAVAGRPLGSREPGSGTRRVWEDAVRAAGAEPAPPEVELDTTAALLASATSGGPPVVVSRRAAAPALATGALVEVRTRGIATRRVFTALWVGGRVPPRGAARDLVALIARSGQPQD</sequence>
<dbReference type="InterPro" id="IPR005119">
    <property type="entry name" value="LysR_subst-bd"/>
</dbReference>
<dbReference type="Proteomes" id="UP000287866">
    <property type="component" value="Unassembled WGS sequence"/>
</dbReference>
<keyword evidence="7" id="KW-1185">Reference proteome</keyword>
<name>A0A8T6R514_9MICO</name>
<proteinExistence type="inferred from homology"/>
<dbReference type="AlphaFoldDB" id="A0A8T6R514"/>
<evidence type="ECO:0000256" key="3">
    <source>
        <dbReference type="ARBA" id="ARBA00023125"/>
    </source>
</evidence>
<dbReference type="GO" id="GO:0003700">
    <property type="term" value="F:DNA-binding transcription factor activity"/>
    <property type="evidence" value="ECO:0007669"/>
    <property type="project" value="InterPro"/>
</dbReference>
<evidence type="ECO:0000313" key="7">
    <source>
        <dbReference type="Proteomes" id="UP000287866"/>
    </source>
</evidence>
<dbReference type="Gene3D" id="1.10.10.10">
    <property type="entry name" value="Winged helix-like DNA-binding domain superfamily/Winged helix DNA-binding domain"/>
    <property type="match status" value="1"/>
</dbReference>
<dbReference type="Pfam" id="PF00126">
    <property type="entry name" value="HTH_1"/>
    <property type="match status" value="1"/>
</dbReference>
<evidence type="ECO:0000313" key="6">
    <source>
        <dbReference type="EMBL" id="NHA69559.1"/>
    </source>
</evidence>
<dbReference type="InterPro" id="IPR036390">
    <property type="entry name" value="WH_DNA-bd_sf"/>
</dbReference>